<dbReference type="PANTHER" id="PTHR21666:SF270">
    <property type="entry name" value="MUREIN HYDROLASE ACTIVATOR ENVC"/>
    <property type="match status" value="1"/>
</dbReference>
<dbReference type="Pfam" id="PF07501">
    <property type="entry name" value="G5"/>
    <property type="match status" value="1"/>
</dbReference>
<dbReference type="InterPro" id="IPR011098">
    <property type="entry name" value="G5_dom"/>
</dbReference>
<evidence type="ECO:0000313" key="6">
    <source>
        <dbReference type="Proteomes" id="UP000602647"/>
    </source>
</evidence>
<proteinExistence type="predicted"/>
<dbReference type="Gene3D" id="2.20.230.10">
    <property type="entry name" value="Resuscitation-promoting factor rpfb"/>
    <property type="match status" value="1"/>
</dbReference>
<dbReference type="InterPro" id="IPR018392">
    <property type="entry name" value="LysM"/>
</dbReference>
<dbReference type="InterPro" id="IPR050570">
    <property type="entry name" value="Cell_wall_metabolism_enzyme"/>
</dbReference>
<dbReference type="CDD" id="cd12797">
    <property type="entry name" value="M23_peptidase"/>
    <property type="match status" value="1"/>
</dbReference>
<dbReference type="InterPro" id="IPR036779">
    <property type="entry name" value="LysM_dom_sf"/>
</dbReference>
<reference evidence="5" key="1">
    <citation type="submission" date="2020-08" db="EMBL/GenBank/DDBJ databases">
        <title>Genome public.</title>
        <authorList>
            <person name="Liu C."/>
            <person name="Sun Q."/>
        </authorList>
    </citation>
    <scope>NUCLEOTIDE SEQUENCE</scope>
    <source>
        <strain evidence="5">BX12</strain>
    </source>
</reference>
<dbReference type="Pfam" id="PF01551">
    <property type="entry name" value="Peptidase_M23"/>
    <property type="match status" value="1"/>
</dbReference>
<keyword evidence="1" id="KW-0732">Signal</keyword>
<evidence type="ECO:0000256" key="2">
    <source>
        <dbReference type="SAM" id="Phobius"/>
    </source>
</evidence>
<dbReference type="SUPFAM" id="SSF51261">
    <property type="entry name" value="Duplicated hybrid motif"/>
    <property type="match status" value="1"/>
</dbReference>
<keyword evidence="2" id="KW-1133">Transmembrane helix</keyword>
<protein>
    <submittedName>
        <fullName evidence="5">M23 family metallopeptidase</fullName>
    </submittedName>
</protein>
<dbReference type="InterPro" id="IPR011055">
    <property type="entry name" value="Dup_hybrid_motif"/>
</dbReference>
<dbReference type="SMART" id="SM00257">
    <property type="entry name" value="LysM"/>
    <property type="match status" value="1"/>
</dbReference>
<evidence type="ECO:0000259" key="3">
    <source>
        <dbReference type="PROSITE" id="PS51109"/>
    </source>
</evidence>
<evidence type="ECO:0000256" key="1">
    <source>
        <dbReference type="ARBA" id="ARBA00022729"/>
    </source>
</evidence>
<feature type="domain" description="LysM" evidence="4">
    <location>
        <begin position="219"/>
        <end position="263"/>
    </location>
</feature>
<organism evidence="5 6">
    <name type="scientific">Zhenpiania hominis</name>
    <dbReference type="NCBI Taxonomy" id="2763644"/>
    <lineage>
        <taxon>Bacteria</taxon>
        <taxon>Bacillati</taxon>
        <taxon>Bacillota</taxon>
        <taxon>Clostridia</taxon>
        <taxon>Peptostreptococcales</taxon>
        <taxon>Anaerovoracaceae</taxon>
        <taxon>Zhenpiania</taxon>
    </lineage>
</organism>
<keyword evidence="2" id="KW-0812">Transmembrane</keyword>
<dbReference type="PROSITE" id="PS51109">
    <property type="entry name" value="G5"/>
    <property type="match status" value="1"/>
</dbReference>
<dbReference type="AlphaFoldDB" id="A0A923NLE8"/>
<dbReference type="SMART" id="SM01208">
    <property type="entry name" value="G5"/>
    <property type="match status" value="1"/>
</dbReference>
<feature type="domain" description="G5" evidence="3">
    <location>
        <begin position="270"/>
        <end position="350"/>
    </location>
</feature>
<dbReference type="Gene3D" id="2.70.70.10">
    <property type="entry name" value="Glucose Permease (Domain IIA)"/>
    <property type="match status" value="1"/>
</dbReference>
<dbReference type="CDD" id="cd00118">
    <property type="entry name" value="LysM"/>
    <property type="match status" value="1"/>
</dbReference>
<keyword evidence="2" id="KW-0472">Membrane</keyword>
<dbReference type="InterPro" id="IPR016047">
    <property type="entry name" value="M23ase_b-sheet_dom"/>
</dbReference>
<dbReference type="PROSITE" id="PS51782">
    <property type="entry name" value="LYSM"/>
    <property type="match status" value="1"/>
</dbReference>
<accession>A0A923NLE8</accession>
<sequence>MEEKFSKTVKKLFGKLNKNENGKFVRFKKFADRYRIMLLASFAIFTVATLGLIGIVNHYMAYEYSYNGKVLGVVKDKEDVLKITDLVQNALTEEKNIEVVIDKKDDITFKRVAAMGDDVHIDSSEEVLKRLTYVGDVNVKAYSITVNGKQAATLESKESAENVLSAIKDEYTSEGKNVVVEDSKFVEDVEIKEVNTNLDNLQEEDAAKEAIQTGAVVETSHVVMKGETLSDLSKEYGMSEEEILELNPDVNPKKLEVGSEIQLKEEAPVVTYKASELVTYEEDIDYETKEEKTDKLYEGETKVKTKGKKGTKVITARVETSNGKESTKVPLVEKVEKEPTTEVILVGTKERPPTIGSGEYIYPVENYRLSSPFGPRWGRNHNGVDLACPTGTDVVAADGGTVTFAGYKGTFGYLVIIDHQNGMETYYAHNSELLVEEGDKVYQGYHIAEVGSTGRSTGPHCHFEIRVDGVPQDPMEYLP</sequence>
<gene>
    <name evidence="5" type="ORF">H9L42_09595</name>
</gene>
<dbReference type="Gene3D" id="3.10.350.10">
    <property type="entry name" value="LysM domain"/>
    <property type="match status" value="1"/>
</dbReference>
<evidence type="ECO:0000313" key="5">
    <source>
        <dbReference type="EMBL" id="MBC6680085.1"/>
    </source>
</evidence>
<keyword evidence="6" id="KW-1185">Reference proteome</keyword>
<dbReference type="PANTHER" id="PTHR21666">
    <property type="entry name" value="PEPTIDASE-RELATED"/>
    <property type="match status" value="1"/>
</dbReference>
<dbReference type="Proteomes" id="UP000602647">
    <property type="component" value="Unassembled WGS sequence"/>
</dbReference>
<dbReference type="EMBL" id="JACRYT010000009">
    <property type="protein sequence ID" value="MBC6680085.1"/>
    <property type="molecule type" value="Genomic_DNA"/>
</dbReference>
<comment type="caution">
    <text evidence="5">The sequence shown here is derived from an EMBL/GenBank/DDBJ whole genome shotgun (WGS) entry which is preliminary data.</text>
</comment>
<feature type="transmembrane region" description="Helical" evidence="2">
    <location>
        <begin position="36"/>
        <end position="60"/>
    </location>
</feature>
<name>A0A923NLE8_9FIRM</name>
<dbReference type="GO" id="GO:0004222">
    <property type="term" value="F:metalloendopeptidase activity"/>
    <property type="evidence" value="ECO:0007669"/>
    <property type="project" value="TreeGrafter"/>
</dbReference>
<dbReference type="SUPFAM" id="SSF54106">
    <property type="entry name" value="LysM domain"/>
    <property type="match status" value="1"/>
</dbReference>
<dbReference type="Pfam" id="PF01476">
    <property type="entry name" value="LysM"/>
    <property type="match status" value="1"/>
</dbReference>
<dbReference type="RefSeq" id="WP_187303188.1">
    <property type="nucleotide sequence ID" value="NZ_JACRYT010000009.1"/>
</dbReference>
<evidence type="ECO:0000259" key="4">
    <source>
        <dbReference type="PROSITE" id="PS51782"/>
    </source>
</evidence>